<keyword evidence="1" id="KW-0472">Membrane</keyword>
<keyword evidence="1" id="KW-0812">Transmembrane</keyword>
<accession>A0AAV7HSA2</accession>
<name>A0AAV7HSA2_DENCH</name>
<proteinExistence type="predicted"/>
<evidence type="ECO:0000256" key="1">
    <source>
        <dbReference type="SAM" id="Phobius"/>
    </source>
</evidence>
<protein>
    <submittedName>
        <fullName evidence="2">Uncharacterized protein</fullName>
    </submittedName>
</protein>
<dbReference type="Proteomes" id="UP000775213">
    <property type="component" value="Unassembled WGS sequence"/>
</dbReference>
<dbReference type="AlphaFoldDB" id="A0AAV7HSA2"/>
<evidence type="ECO:0000313" key="2">
    <source>
        <dbReference type="EMBL" id="KAH0470498.1"/>
    </source>
</evidence>
<organism evidence="2 3">
    <name type="scientific">Dendrobium chrysotoxum</name>
    <name type="common">Orchid</name>
    <dbReference type="NCBI Taxonomy" id="161865"/>
    <lineage>
        <taxon>Eukaryota</taxon>
        <taxon>Viridiplantae</taxon>
        <taxon>Streptophyta</taxon>
        <taxon>Embryophyta</taxon>
        <taxon>Tracheophyta</taxon>
        <taxon>Spermatophyta</taxon>
        <taxon>Magnoliopsida</taxon>
        <taxon>Liliopsida</taxon>
        <taxon>Asparagales</taxon>
        <taxon>Orchidaceae</taxon>
        <taxon>Epidendroideae</taxon>
        <taxon>Malaxideae</taxon>
        <taxon>Dendrobiinae</taxon>
        <taxon>Dendrobium</taxon>
    </lineage>
</organism>
<gene>
    <name evidence="2" type="ORF">IEQ34_000221</name>
</gene>
<feature type="transmembrane region" description="Helical" evidence="1">
    <location>
        <begin position="436"/>
        <end position="455"/>
    </location>
</feature>
<reference evidence="2 3" key="1">
    <citation type="journal article" date="2021" name="Hortic Res">
        <title>Chromosome-scale assembly of the Dendrobium chrysotoxum genome enhances the understanding of orchid evolution.</title>
        <authorList>
            <person name="Zhang Y."/>
            <person name="Zhang G.Q."/>
            <person name="Zhang D."/>
            <person name="Liu X.D."/>
            <person name="Xu X.Y."/>
            <person name="Sun W.H."/>
            <person name="Yu X."/>
            <person name="Zhu X."/>
            <person name="Wang Z.W."/>
            <person name="Zhao X."/>
            <person name="Zhong W.Y."/>
            <person name="Chen H."/>
            <person name="Yin W.L."/>
            <person name="Huang T."/>
            <person name="Niu S.C."/>
            <person name="Liu Z.J."/>
        </authorList>
    </citation>
    <scope>NUCLEOTIDE SEQUENCE [LARGE SCALE GENOMIC DNA]</scope>
    <source>
        <strain evidence="2">Lindl</strain>
    </source>
</reference>
<keyword evidence="1" id="KW-1133">Transmembrane helix</keyword>
<evidence type="ECO:0000313" key="3">
    <source>
        <dbReference type="Proteomes" id="UP000775213"/>
    </source>
</evidence>
<sequence>MTTESLAVMAKISAQETTPGQAFSTAAFILSITSNPLTDWLFGPAFFSPVKLGVSSRSKDPSQPCNKQNNIKLEANLSNTERISSSLREIMGDGRPPSSSVLIFVSANVNKPVSFDGNVNAVVKNSENPTPTLISLTPVAELVVDGAQMTNVVPMTIYYDIDHGAVEGVNDVMDLNNCMINLIASPNASLTSNVGDDVEAITNSDVNYASLDHGGCDAAVLSRLGILLIIMEWLLLLMNHLCFPCNRLDVKGSEVGNSTGIGSNLITYFWWLMDKRKERGRSPSVRVASAERGQDCKCGRLRAWAESECWRLGEPATLQVRLWGRRRGVVREAGVPSAGPRSASAGEASWSASARIATLRVRAESGSRSRECGTRIRECGAAGDWAKSQLASREIGPKPVLGSMVWVSRGALLARLWVFVLCFQLVFGFGSCYAGWVSGLLDCIVFCEVVIWFNVPHVD</sequence>
<dbReference type="EMBL" id="JAGFBR010000001">
    <property type="protein sequence ID" value="KAH0470498.1"/>
    <property type="molecule type" value="Genomic_DNA"/>
</dbReference>
<keyword evidence="3" id="KW-1185">Reference proteome</keyword>
<feature type="transmembrane region" description="Helical" evidence="1">
    <location>
        <begin position="412"/>
        <end position="430"/>
    </location>
</feature>
<comment type="caution">
    <text evidence="2">The sequence shown here is derived from an EMBL/GenBank/DDBJ whole genome shotgun (WGS) entry which is preliminary data.</text>
</comment>